<accession>A0A1E3L100</accession>
<protein>
    <submittedName>
        <fullName evidence="1">Uncharacterized protein</fullName>
    </submittedName>
</protein>
<keyword evidence="2" id="KW-1185">Reference proteome</keyword>
<dbReference type="AlphaFoldDB" id="A0A1E3L100"/>
<dbReference type="STRING" id="1886670.PTI45_03212"/>
<dbReference type="Proteomes" id="UP000094578">
    <property type="component" value="Unassembled WGS sequence"/>
</dbReference>
<reference evidence="1 2" key="1">
    <citation type="submission" date="2016-08" db="EMBL/GenBank/DDBJ databases">
        <title>Genome sequencing of Paenibacillus sp. TI45-13ar, isolated from Korean traditional nuruk.</title>
        <authorList>
            <person name="Kim S.-J."/>
        </authorList>
    </citation>
    <scope>NUCLEOTIDE SEQUENCE [LARGE SCALE GENOMIC DNA]</scope>
    <source>
        <strain evidence="1 2">TI45-13ar</strain>
    </source>
</reference>
<evidence type="ECO:0000313" key="1">
    <source>
        <dbReference type="EMBL" id="ODP27406.1"/>
    </source>
</evidence>
<sequence>MILTIDIGDEEFDSIVDSSGEFQPIIFLNFASDIKGLYEFELANTVINIFDFEDQLQMQGFFSKEDSLFVFGKLKVQIDGVKGANLKWSKDKSLKKESEKYYNWPYTINKDDRVCYCGGYLSFLTDYYATLMIVTGSKYQIKLTFDLKESIPFNSMDNNSLQQAKLKQFQYKNENFQGKLFDTNFFKEYFLTGRKAIKDE</sequence>
<proteinExistence type="predicted"/>
<evidence type="ECO:0000313" key="2">
    <source>
        <dbReference type="Proteomes" id="UP000094578"/>
    </source>
</evidence>
<comment type="caution">
    <text evidence="1">The sequence shown here is derived from an EMBL/GenBank/DDBJ whole genome shotgun (WGS) entry which is preliminary data.</text>
</comment>
<organism evidence="1 2">
    <name type="scientific">Paenibacillus nuruki</name>
    <dbReference type="NCBI Taxonomy" id="1886670"/>
    <lineage>
        <taxon>Bacteria</taxon>
        <taxon>Bacillati</taxon>
        <taxon>Bacillota</taxon>
        <taxon>Bacilli</taxon>
        <taxon>Bacillales</taxon>
        <taxon>Paenibacillaceae</taxon>
        <taxon>Paenibacillus</taxon>
    </lineage>
</organism>
<gene>
    <name evidence="1" type="ORF">PTI45_03212</name>
</gene>
<name>A0A1E3L100_9BACL</name>
<dbReference type="EMBL" id="MDER01000058">
    <property type="protein sequence ID" value="ODP27406.1"/>
    <property type="molecule type" value="Genomic_DNA"/>
</dbReference>
<dbReference type="RefSeq" id="WP_069328607.1">
    <property type="nucleotide sequence ID" value="NZ_MDER01000058.1"/>
</dbReference>